<evidence type="ECO:0000256" key="2">
    <source>
        <dbReference type="ARBA" id="ARBA00022679"/>
    </source>
</evidence>
<sequence length="275" mass="30302">MVTTLPALTPLEQSLLVTLRSRAADARSPRPVLGDALADEIVRELGPDAARVRVDANLVTSCALRAKRLDEIAADFVHRHPDAVGLDLGAGLDTRWARIAPPPTVDWFDVDLPAVVAVRDAVVPARARTRTIAADVRDGHWLDAVPAGRPAVVVADGLVGFLDRSEVTTLLDRLTGHFPAGEIAFNSYSRFALRATRLVPGTRAVSGLLRFPGIDDPHELERWDPRLHLVREILLSREPEVALFPPLLRLYHRLAAHSTAWSRRGTVVLHYRFPR</sequence>
<dbReference type="PANTHER" id="PTHR43619">
    <property type="entry name" value="S-ADENOSYL-L-METHIONINE-DEPENDENT METHYLTRANSFERASE YKTD-RELATED"/>
    <property type="match status" value="1"/>
</dbReference>
<dbReference type="Gene3D" id="3.40.50.150">
    <property type="entry name" value="Vaccinia Virus protein VP39"/>
    <property type="match status" value="1"/>
</dbReference>
<reference evidence="4" key="1">
    <citation type="journal article" date="2019" name="Int. J. Syst. Evol. Microbiol.">
        <title>The Global Catalogue of Microorganisms (GCM) 10K type strain sequencing project: providing services to taxonomists for standard genome sequencing and annotation.</title>
        <authorList>
            <consortium name="The Broad Institute Genomics Platform"/>
            <consortium name="The Broad Institute Genome Sequencing Center for Infectious Disease"/>
            <person name="Wu L."/>
            <person name="Ma J."/>
        </authorList>
    </citation>
    <scope>NUCLEOTIDE SEQUENCE [LARGE SCALE GENOMIC DNA]</scope>
    <source>
        <strain evidence="4">CCUG 62763</strain>
    </source>
</reference>
<protein>
    <submittedName>
        <fullName evidence="3">Class I SAM-dependent methyltransferase</fullName>
    </submittedName>
</protein>
<organism evidence="3 4">
    <name type="scientific">Geodermatophilus arenarius</name>
    <dbReference type="NCBI Taxonomy" id="1137990"/>
    <lineage>
        <taxon>Bacteria</taxon>
        <taxon>Bacillati</taxon>
        <taxon>Actinomycetota</taxon>
        <taxon>Actinomycetes</taxon>
        <taxon>Geodermatophilales</taxon>
        <taxon>Geodermatophilaceae</taxon>
        <taxon>Geodermatophilus</taxon>
    </lineage>
</organism>
<evidence type="ECO:0000313" key="3">
    <source>
        <dbReference type="EMBL" id="MFC4694418.1"/>
    </source>
</evidence>
<dbReference type="Pfam" id="PF04072">
    <property type="entry name" value="LCM"/>
    <property type="match status" value="1"/>
</dbReference>
<dbReference type="SUPFAM" id="SSF53335">
    <property type="entry name" value="S-adenosyl-L-methionine-dependent methyltransferases"/>
    <property type="match status" value="1"/>
</dbReference>
<keyword evidence="2" id="KW-0808">Transferase</keyword>
<gene>
    <name evidence="3" type="ORF">ACFO3M_13545</name>
</gene>
<dbReference type="InterPro" id="IPR029063">
    <property type="entry name" value="SAM-dependent_MTases_sf"/>
</dbReference>
<dbReference type="EMBL" id="JBHSGR010000014">
    <property type="protein sequence ID" value="MFC4694418.1"/>
    <property type="molecule type" value="Genomic_DNA"/>
</dbReference>
<dbReference type="InterPro" id="IPR007213">
    <property type="entry name" value="Ppm1/Ppm2/Tcmp"/>
</dbReference>
<comment type="caution">
    <text evidence="3">The sequence shown here is derived from an EMBL/GenBank/DDBJ whole genome shotgun (WGS) entry which is preliminary data.</text>
</comment>
<proteinExistence type="predicted"/>
<dbReference type="PIRSF" id="PIRSF028177">
    <property type="entry name" value="Polyketide_synth_Omtfrase_TcmP"/>
    <property type="match status" value="1"/>
</dbReference>
<name>A0ABV9LJU7_9ACTN</name>
<evidence type="ECO:0000313" key="4">
    <source>
        <dbReference type="Proteomes" id="UP001596025"/>
    </source>
</evidence>
<dbReference type="GO" id="GO:0008168">
    <property type="term" value="F:methyltransferase activity"/>
    <property type="evidence" value="ECO:0007669"/>
    <property type="project" value="UniProtKB-KW"/>
</dbReference>
<keyword evidence="1 3" id="KW-0489">Methyltransferase</keyword>
<dbReference type="InterPro" id="IPR016874">
    <property type="entry name" value="TcmP-like"/>
</dbReference>
<accession>A0ABV9LJU7</accession>
<dbReference type="RefSeq" id="WP_387989420.1">
    <property type="nucleotide sequence ID" value="NZ_JBHSGR010000014.1"/>
</dbReference>
<dbReference type="GO" id="GO:0032259">
    <property type="term" value="P:methylation"/>
    <property type="evidence" value="ECO:0007669"/>
    <property type="project" value="UniProtKB-KW"/>
</dbReference>
<keyword evidence="4" id="KW-1185">Reference proteome</keyword>
<evidence type="ECO:0000256" key="1">
    <source>
        <dbReference type="ARBA" id="ARBA00022603"/>
    </source>
</evidence>
<dbReference type="PANTHER" id="PTHR43619:SF2">
    <property type="entry name" value="S-ADENOSYL-L-METHIONINE-DEPENDENT METHYLTRANSFERASES SUPERFAMILY PROTEIN"/>
    <property type="match status" value="1"/>
</dbReference>
<dbReference type="Proteomes" id="UP001596025">
    <property type="component" value="Unassembled WGS sequence"/>
</dbReference>